<dbReference type="GO" id="GO:0004674">
    <property type="term" value="F:protein serine/threonine kinase activity"/>
    <property type="evidence" value="ECO:0007669"/>
    <property type="project" value="UniProtKB-KW"/>
</dbReference>
<name>A0A2H1FHW9_9ARCH</name>
<keyword evidence="7 13" id="KW-0418">Kinase</keyword>
<dbReference type="AlphaFoldDB" id="A0A2H1FHW9"/>
<evidence type="ECO:0000256" key="9">
    <source>
        <dbReference type="ARBA" id="ARBA00047899"/>
    </source>
</evidence>
<gene>
    <name evidence="13" type="ORF">NCS_30198</name>
</gene>
<evidence type="ECO:0000256" key="3">
    <source>
        <dbReference type="ARBA" id="ARBA00022527"/>
    </source>
</evidence>
<dbReference type="GO" id="GO:0005524">
    <property type="term" value="F:ATP binding"/>
    <property type="evidence" value="ECO:0007669"/>
    <property type="project" value="UniProtKB-KW"/>
</dbReference>
<comment type="catalytic activity">
    <reaction evidence="9">
        <text>L-threonyl-[protein] + ATP = O-phospho-L-threonyl-[protein] + ADP + H(+)</text>
        <dbReference type="Rhea" id="RHEA:46608"/>
        <dbReference type="Rhea" id="RHEA-COMP:11060"/>
        <dbReference type="Rhea" id="RHEA-COMP:11605"/>
        <dbReference type="ChEBI" id="CHEBI:15378"/>
        <dbReference type="ChEBI" id="CHEBI:30013"/>
        <dbReference type="ChEBI" id="CHEBI:30616"/>
        <dbReference type="ChEBI" id="CHEBI:61977"/>
        <dbReference type="ChEBI" id="CHEBI:456216"/>
        <dbReference type="EC" id="2.7.11.1"/>
    </reaction>
</comment>
<accession>A0A2H1FHW9</accession>
<sequence length="214" mass="24443">MQRLFDLSLKLVKKGAEADIYLTSWNGHDSILKIRKKKDYRVHSLDTRIRTLRTIREAKMISEAKSFGVTTPLVYFVDEKKCEIYLQFIQGKLVRDLPAKQIVKTCKEIGKLVGILHKNGIMHGDLTTSNFILSPRGLVILDFGLSQKTDKVDDYAIDLRLFKEVLNSAHAQIVDDAWISFTLGYQEILGSLFTDKVINQVLVIEKRGRYANVV</sequence>
<proteinExistence type="inferred from homology"/>
<evidence type="ECO:0000313" key="14">
    <source>
        <dbReference type="Proteomes" id="UP000230607"/>
    </source>
</evidence>
<dbReference type="GO" id="GO:0000408">
    <property type="term" value="C:EKC/KEOPS complex"/>
    <property type="evidence" value="ECO:0007669"/>
    <property type="project" value="UniProtKB-ARBA"/>
</dbReference>
<keyword evidence="4" id="KW-0808">Transferase</keyword>
<dbReference type="EMBL" id="LT841358">
    <property type="protein sequence ID" value="SMH72358.1"/>
    <property type="molecule type" value="Genomic_DNA"/>
</dbReference>
<dbReference type="Gene3D" id="3.30.200.20">
    <property type="entry name" value="Phosphorylase Kinase, domain 1"/>
    <property type="match status" value="1"/>
</dbReference>
<dbReference type="PANTHER" id="PTHR12209">
    <property type="entry name" value="NON-SPECIFIC SERINE/THREONINE PROTEIN KINASE"/>
    <property type="match status" value="1"/>
</dbReference>
<keyword evidence="8" id="KW-0067">ATP-binding</keyword>
<evidence type="ECO:0000313" key="13">
    <source>
        <dbReference type="EMBL" id="SMH72358.1"/>
    </source>
</evidence>
<dbReference type="PROSITE" id="PS00109">
    <property type="entry name" value="PROTEIN_KINASE_TYR"/>
    <property type="match status" value="1"/>
</dbReference>
<evidence type="ECO:0000256" key="1">
    <source>
        <dbReference type="ARBA" id="ARBA00010630"/>
    </source>
</evidence>
<evidence type="ECO:0000256" key="2">
    <source>
        <dbReference type="ARBA" id="ARBA00012513"/>
    </source>
</evidence>
<comment type="catalytic activity">
    <reaction evidence="10">
        <text>L-seryl-[protein] + ATP = O-phospho-L-seryl-[protein] + ADP + H(+)</text>
        <dbReference type="Rhea" id="RHEA:17989"/>
        <dbReference type="Rhea" id="RHEA-COMP:9863"/>
        <dbReference type="Rhea" id="RHEA-COMP:11604"/>
        <dbReference type="ChEBI" id="CHEBI:15378"/>
        <dbReference type="ChEBI" id="CHEBI:29999"/>
        <dbReference type="ChEBI" id="CHEBI:30616"/>
        <dbReference type="ChEBI" id="CHEBI:83421"/>
        <dbReference type="ChEBI" id="CHEBI:456216"/>
        <dbReference type="EC" id="2.7.11.1"/>
    </reaction>
</comment>
<dbReference type="EC" id="2.7.11.1" evidence="2"/>
<dbReference type="InterPro" id="IPR022495">
    <property type="entry name" value="Bud32"/>
</dbReference>
<dbReference type="PANTHER" id="PTHR12209:SF0">
    <property type="entry name" value="EKC_KEOPS COMPLEX SUBUNIT TP53RK"/>
    <property type="match status" value="1"/>
</dbReference>
<evidence type="ECO:0000259" key="12">
    <source>
        <dbReference type="PROSITE" id="PS50011"/>
    </source>
</evidence>
<feature type="domain" description="Protein kinase" evidence="12">
    <location>
        <begin position="1"/>
        <end position="214"/>
    </location>
</feature>
<dbReference type="PROSITE" id="PS50011">
    <property type="entry name" value="PROTEIN_KINASE_DOM"/>
    <property type="match status" value="1"/>
</dbReference>
<protein>
    <recommendedName>
        <fullName evidence="2">non-specific serine/threonine protein kinase</fullName>
        <ecNumber evidence="2">2.7.11.1</ecNumber>
    </recommendedName>
</protein>
<organism evidence="13 14">
    <name type="scientific">Candidatus Nitrosotalea okcheonensis</name>
    <dbReference type="NCBI Taxonomy" id="1903276"/>
    <lineage>
        <taxon>Archaea</taxon>
        <taxon>Nitrososphaerota</taxon>
        <taxon>Nitrososphaeria</taxon>
        <taxon>Nitrosotaleales</taxon>
        <taxon>Nitrosotaleaceae</taxon>
        <taxon>Nitrosotalea</taxon>
    </lineage>
</organism>
<keyword evidence="3" id="KW-0723">Serine/threonine-protein kinase</keyword>
<dbReference type="Gene3D" id="1.10.510.10">
    <property type="entry name" value="Transferase(Phosphotransferase) domain 1"/>
    <property type="match status" value="1"/>
</dbReference>
<dbReference type="FunFam" id="3.30.200.20:FF:000201">
    <property type="entry name" value="TP53-regulating kinase isoform X1"/>
    <property type="match status" value="1"/>
</dbReference>
<evidence type="ECO:0000256" key="4">
    <source>
        <dbReference type="ARBA" id="ARBA00022679"/>
    </source>
</evidence>
<dbReference type="SUPFAM" id="SSF56112">
    <property type="entry name" value="Protein kinase-like (PK-like)"/>
    <property type="match status" value="1"/>
</dbReference>
<dbReference type="Proteomes" id="UP000230607">
    <property type="component" value="Chromosome 1"/>
</dbReference>
<evidence type="ECO:0000256" key="11">
    <source>
        <dbReference type="ARBA" id="ARBA00065170"/>
    </source>
</evidence>
<keyword evidence="6" id="KW-0547">Nucleotide-binding</keyword>
<evidence type="ECO:0000256" key="5">
    <source>
        <dbReference type="ARBA" id="ARBA00022694"/>
    </source>
</evidence>
<evidence type="ECO:0000256" key="8">
    <source>
        <dbReference type="ARBA" id="ARBA00022840"/>
    </source>
</evidence>
<dbReference type="InterPro" id="IPR000719">
    <property type="entry name" value="Prot_kinase_dom"/>
</dbReference>
<evidence type="ECO:0000256" key="6">
    <source>
        <dbReference type="ARBA" id="ARBA00022741"/>
    </source>
</evidence>
<keyword evidence="14" id="KW-1185">Reference proteome</keyword>
<dbReference type="GO" id="GO:0008033">
    <property type="term" value="P:tRNA processing"/>
    <property type="evidence" value="ECO:0007669"/>
    <property type="project" value="UniProtKB-KW"/>
</dbReference>
<comment type="subunit">
    <text evidence="11">Component of the KEOPS complex that consists of Kae1, Bud32, Cgi121 and Pcc1; the whole complex dimerizes.</text>
</comment>
<dbReference type="InterPro" id="IPR008266">
    <property type="entry name" value="Tyr_kinase_AS"/>
</dbReference>
<keyword evidence="5" id="KW-0819">tRNA processing</keyword>
<dbReference type="NCBIfam" id="TIGR03724">
    <property type="entry name" value="arch_bud32"/>
    <property type="match status" value="1"/>
</dbReference>
<evidence type="ECO:0000256" key="7">
    <source>
        <dbReference type="ARBA" id="ARBA00022777"/>
    </source>
</evidence>
<reference evidence="14" key="1">
    <citation type="submission" date="2017-03" db="EMBL/GenBank/DDBJ databases">
        <authorList>
            <person name="Herbold C."/>
        </authorList>
    </citation>
    <scope>NUCLEOTIDE SEQUENCE [LARGE SCALE GENOMIC DNA]</scope>
</reference>
<dbReference type="Pfam" id="PF00069">
    <property type="entry name" value="Pkinase"/>
    <property type="match status" value="1"/>
</dbReference>
<comment type="similarity">
    <text evidence="1">Belongs to the protein kinase superfamily. BUD32 family.</text>
</comment>
<dbReference type="InterPro" id="IPR011009">
    <property type="entry name" value="Kinase-like_dom_sf"/>
</dbReference>
<evidence type="ECO:0000256" key="10">
    <source>
        <dbReference type="ARBA" id="ARBA00048679"/>
    </source>
</evidence>
<dbReference type="GO" id="GO:0005829">
    <property type="term" value="C:cytosol"/>
    <property type="evidence" value="ECO:0007669"/>
    <property type="project" value="TreeGrafter"/>
</dbReference>